<feature type="region of interest" description="Disordered" evidence="1">
    <location>
        <begin position="1"/>
        <end position="31"/>
    </location>
</feature>
<organism evidence="2 3">
    <name type="scientific">Armillaria ostoyae</name>
    <name type="common">Armillaria root rot fungus</name>
    <dbReference type="NCBI Taxonomy" id="47428"/>
    <lineage>
        <taxon>Eukaryota</taxon>
        <taxon>Fungi</taxon>
        <taxon>Dikarya</taxon>
        <taxon>Basidiomycota</taxon>
        <taxon>Agaricomycotina</taxon>
        <taxon>Agaricomycetes</taxon>
        <taxon>Agaricomycetidae</taxon>
        <taxon>Agaricales</taxon>
        <taxon>Marasmiineae</taxon>
        <taxon>Physalacriaceae</taxon>
        <taxon>Armillaria</taxon>
    </lineage>
</organism>
<keyword evidence="3" id="KW-1185">Reference proteome</keyword>
<proteinExistence type="predicted"/>
<sequence>MDASNETKMTPSRAPMASPLPPPPNSNIGPYLLPPFPSAPFLRASPIFDIGDHDYQLVFSPDDDNPRSTSPLHPTSSIDFMRRYADIIMDAIRNPFEPHPNGEVVLGVIAQEFWVLGVQSASSSTQKHFLESFKEYTDSIVQEAEH</sequence>
<evidence type="ECO:0000313" key="2">
    <source>
        <dbReference type="EMBL" id="SJL11787.1"/>
    </source>
</evidence>
<feature type="compositionally biased region" description="Polar residues" evidence="1">
    <location>
        <begin position="1"/>
        <end position="10"/>
    </location>
</feature>
<dbReference type="Proteomes" id="UP000219338">
    <property type="component" value="Unassembled WGS sequence"/>
</dbReference>
<accession>A0A284RSP6</accession>
<protein>
    <submittedName>
        <fullName evidence="2">Uncharacterized protein</fullName>
    </submittedName>
</protein>
<dbReference type="Gene3D" id="1.10.600.10">
    <property type="entry name" value="Farnesyl Diphosphate Synthase"/>
    <property type="match status" value="1"/>
</dbReference>
<reference evidence="3" key="1">
    <citation type="journal article" date="2017" name="Nat. Ecol. Evol.">
        <title>Genome expansion and lineage-specific genetic innovations in the forest pathogenic fungi Armillaria.</title>
        <authorList>
            <person name="Sipos G."/>
            <person name="Prasanna A.N."/>
            <person name="Walter M.C."/>
            <person name="O'Connor E."/>
            <person name="Balint B."/>
            <person name="Krizsan K."/>
            <person name="Kiss B."/>
            <person name="Hess J."/>
            <person name="Varga T."/>
            <person name="Slot J."/>
            <person name="Riley R."/>
            <person name="Boka B."/>
            <person name="Rigling D."/>
            <person name="Barry K."/>
            <person name="Lee J."/>
            <person name="Mihaltcheva S."/>
            <person name="LaButti K."/>
            <person name="Lipzen A."/>
            <person name="Waldron R."/>
            <person name="Moloney N.M."/>
            <person name="Sperisen C."/>
            <person name="Kredics L."/>
            <person name="Vagvoelgyi C."/>
            <person name="Patrignani A."/>
            <person name="Fitzpatrick D."/>
            <person name="Nagy I."/>
            <person name="Doyle S."/>
            <person name="Anderson J.B."/>
            <person name="Grigoriev I.V."/>
            <person name="Gueldener U."/>
            <person name="Muensterkoetter M."/>
            <person name="Nagy L.G."/>
        </authorList>
    </citation>
    <scope>NUCLEOTIDE SEQUENCE [LARGE SCALE GENOMIC DNA]</scope>
    <source>
        <strain evidence="3">C18/9</strain>
    </source>
</reference>
<dbReference type="AlphaFoldDB" id="A0A284RSP6"/>
<evidence type="ECO:0000313" key="3">
    <source>
        <dbReference type="Proteomes" id="UP000219338"/>
    </source>
</evidence>
<dbReference type="OrthoDB" id="6486656at2759"/>
<name>A0A284RSP6_ARMOS</name>
<gene>
    <name evidence="2" type="ORF">ARMOST_15196</name>
</gene>
<dbReference type="InterPro" id="IPR008949">
    <property type="entry name" value="Isoprenoid_synthase_dom_sf"/>
</dbReference>
<evidence type="ECO:0000256" key="1">
    <source>
        <dbReference type="SAM" id="MobiDB-lite"/>
    </source>
</evidence>
<dbReference type="EMBL" id="FUEG01000015">
    <property type="protein sequence ID" value="SJL11787.1"/>
    <property type="molecule type" value="Genomic_DNA"/>
</dbReference>